<sequence>MVFRLVVTPPSRLFSVFVIVDSVLVSSVPVAVPMLVTAVFSAFSVEETTLFTRFSIGRFVLIVPLPATPMLPRLRLPLSVPEVPEINEICVIWLCMLLWMMTELDWIAVLVTPIEMFSCWAAWLVS</sequence>
<keyword evidence="1" id="KW-0472">Membrane</keyword>
<reference evidence="2" key="2">
    <citation type="submission" date="2020-05" db="UniProtKB">
        <authorList>
            <consortium name="EnsemblMetazoa"/>
        </authorList>
    </citation>
    <scope>IDENTIFICATION</scope>
    <source>
        <strain evidence="2">CM1001059</strain>
    </source>
</reference>
<dbReference type="EnsemblMetazoa" id="AMEC007918-RA">
    <property type="protein sequence ID" value="AMEC007918-PA"/>
    <property type="gene ID" value="AMEC007918"/>
</dbReference>
<protein>
    <submittedName>
        <fullName evidence="2">Uncharacterized protein</fullName>
    </submittedName>
</protein>
<accession>A0A182TT87</accession>
<keyword evidence="3" id="KW-1185">Reference proteome</keyword>
<dbReference type="VEuPathDB" id="VectorBase:AMEC007918"/>
<organism evidence="2 3">
    <name type="scientific">Anopheles melas</name>
    <dbReference type="NCBI Taxonomy" id="34690"/>
    <lineage>
        <taxon>Eukaryota</taxon>
        <taxon>Metazoa</taxon>
        <taxon>Ecdysozoa</taxon>
        <taxon>Arthropoda</taxon>
        <taxon>Hexapoda</taxon>
        <taxon>Insecta</taxon>
        <taxon>Pterygota</taxon>
        <taxon>Neoptera</taxon>
        <taxon>Endopterygota</taxon>
        <taxon>Diptera</taxon>
        <taxon>Nematocera</taxon>
        <taxon>Culicoidea</taxon>
        <taxon>Culicidae</taxon>
        <taxon>Anophelinae</taxon>
        <taxon>Anopheles</taxon>
    </lineage>
</organism>
<keyword evidence="1" id="KW-0812">Transmembrane</keyword>
<keyword evidence="1" id="KW-1133">Transmembrane helix</keyword>
<proteinExistence type="predicted"/>
<feature type="transmembrane region" description="Helical" evidence="1">
    <location>
        <begin position="106"/>
        <end position="125"/>
    </location>
</feature>
<name>A0A182TT87_9DIPT</name>
<evidence type="ECO:0000313" key="3">
    <source>
        <dbReference type="Proteomes" id="UP000075902"/>
    </source>
</evidence>
<reference evidence="3" key="1">
    <citation type="submission" date="2014-01" db="EMBL/GenBank/DDBJ databases">
        <title>The Genome Sequence of Anopheles melas CM1001059_A (V2).</title>
        <authorList>
            <consortium name="The Broad Institute Genomics Platform"/>
            <person name="Neafsey D.E."/>
            <person name="Besansky N."/>
            <person name="Howell P."/>
            <person name="Walton C."/>
            <person name="Young S.K."/>
            <person name="Zeng Q."/>
            <person name="Gargeya S."/>
            <person name="Fitzgerald M."/>
            <person name="Haas B."/>
            <person name="Abouelleil A."/>
            <person name="Allen A.W."/>
            <person name="Alvarado L."/>
            <person name="Arachchi H.M."/>
            <person name="Berlin A.M."/>
            <person name="Chapman S.B."/>
            <person name="Gainer-Dewar J."/>
            <person name="Goldberg J."/>
            <person name="Griggs A."/>
            <person name="Gujja S."/>
            <person name="Hansen M."/>
            <person name="Howarth C."/>
            <person name="Imamovic A."/>
            <person name="Ireland A."/>
            <person name="Larimer J."/>
            <person name="McCowan C."/>
            <person name="Murphy C."/>
            <person name="Pearson M."/>
            <person name="Poon T.W."/>
            <person name="Priest M."/>
            <person name="Roberts A."/>
            <person name="Saif S."/>
            <person name="Shea T."/>
            <person name="Sisk P."/>
            <person name="Sykes S."/>
            <person name="Wortman J."/>
            <person name="Nusbaum C."/>
            <person name="Birren B."/>
        </authorList>
    </citation>
    <scope>NUCLEOTIDE SEQUENCE [LARGE SCALE GENOMIC DNA]</scope>
    <source>
        <strain evidence="3">CM1001059</strain>
    </source>
</reference>
<dbReference type="Proteomes" id="UP000075902">
    <property type="component" value="Unassembled WGS sequence"/>
</dbReference>
<evidence type="ECO:0000256" key="1">
    <source>
        <dbReference type="SAM" id="Phobius"/>
    </source>
</evidence>
<feature type="transmembrane region" description="Helical" evidence="1">
    <location>
        <begin position="12"/>
        <end position="45"/>
    </location>
</feature>
<evidence type="ECO:0000313" key="2">
    <source>
        <dbReference type="EnsemblMetazoa" id="AMEC007918-PA"/>
    </source>
</evidence>
<dbReference type="AlphaFoldDB" id="A0A182TT87"/>